<feature type="domain" description="YcaO" evidence="1">
    <location>
        <begin position="115"/>
        <end position="255"/>
    </location>
</feature>
<accession>A0A317TZX0</accession>
<evidence type="ECO:0000313" key="4">
    <source>
        <dbReference type="EMBL" id="RUR21470.1"/>
    </source>
</evidence>
<dbReference type="Pfam" id="PF02624">
    <property type="entry name" value="YcaO"/>
    <property type="match status" value="1"/>
</dbReference>
<reference evidence="4 6" key="2">
    <citation type="submission" date="2018-12" db="EMBL/GenBank/DDBJ databases">
        <title>Legionella sp,whole genome shotgun sequence.</title>
        <authorList>
            <person name="Wu H."/>
        </authorList>
    </citation>
    <scope>NUCLEOTIDE SEQUENCE [LARGE SCALE GENOMIC DNA]</scope>
    <source>
        <strain evidence="6">km489</strain>
        <strain evidence="4">Km489</strain>
    </source>
</reference>
<dbReference type="EMBL" id="RZGX01000016">
    <property type="protein sequence ID" value="RUR21470.1"/>
    <property type="molecule type" value="Genomic_DNA"/>
</dbReference>
<evidence type="ECO:0000313" key="2">
    <source>
        <dbReference type="EMBL" id="PWY54578.1"/>
    </source>
</evidence>
<dbReference type="AlphaFoldDB" id="A0A317TZX0"/>
<comment type="caution">
    <text evidence="2">The sequence shown here is derived from an EMBL/GenBank/DDBJ whole genome shotgun (WGS) entry which is preliminary data.</text>
</comment>
<name>A0A317TZX0_9GAMM</name>
<dbReference type="Proteomes" id="UP000287374">
    <property type="component" value="Unassembled WGS sequence"/>
</dbReference>
<evidence type="ECO:0000313" key="3">
    <source>
        <dbReference type="EMBL" id="PWY55522.1"/>
    </source>
</evidence>
<dbReference type="Gene3D" id="3.30.1330.230">
    <property type="match status" value="1"/>
</dbReference>
<dbReference type="InterPro" id="IPR003776">
    <property type="entry name" value="YcaO-like_dom"/>
</dbReference>
<reference evidence="2 5" key="1">
    <citation type="submission" date="2018-05" db="EMBL/GenBank/DDBJ databases">
        <title>Legionella qingyii sp.nov., whole genome shotgun sequence.</title>
        <authorList>
            <person name="Wu H."/>
            <person name="Zhu Q."/>
            <person name="Hu C."/>
        </authorList>
    </citation>
    <scope>NUCLEOTIDE SEQUENCE [LARGE SCALE GENOMIC DNA]</scope>
    <source>
        <strain evidence="2 5">HEB18</strain>
    </source>
</reference>
<protein>
    <recommendedName>
        <fullName evidence="1">YcaO domain-containing protein</fullName>
    </recommendedName>
</protein>
<dbReference type="EMBL" id="QHJG01000017">
    <property type="protein sequence ID" value="PWY55522.1"/>
    <property type="molecule type" value="Genomic_DNA"/>
</dbReference>
<evidence type="ECO:0000313" key="5">
    <source>
        <dbReference type="Proteomes" id="UP000247152"/>
    </source>
</evidence>
<organism evidence="2 5">
    <name type="scientific">Legionella qingyii</name>
    <dbReference type="NCBI Taxonomy" id="2184757"/>
    <lineage>
        <taxon>Bacteria</taxon>
        <taxon>Pseudomonadati</taxon>
        <taxon>Pseudomonadota</taxon>
        <taxon>Gammaproteobacteria</taxon>
        <taxon>Legionellales</taxon>
        <taxon>Legionellaceae</taxon>
        <taxon>Legionella</taxon>
    </lineage>
</organism>
<gene>
    <name evidence="3" type="ORF">DGG96_11365</name>
    <name evidence="2" type="ORF">DGG96_16365</name>
    <name evidence="4" type="ORF">ELY20_12260</name>
</gene>
<evidence type="ECO:0000259" key="1">
    <source>
        <dbReference type="Pfam" id="PF02624"/>
    </source>
</evidence>
<sequence length="332" mass="38667">MRFNTGKLEIEKIPIRFSWFYHPLDSNLIISDSVSSIRDKQSISHRFFGHAAGYDLEEVVHRSSYEVLERMLSFSASYSEKKLHEGFLAKTIFAEETQEKRISAESILVRTNNELASASGLSLHVNLDLAIQHAVYELIERDILCRLWYFDYQLYQIKRELVKDDYFIEYYTVVNIPVPFVLAIVKSKNNSIMYCGSRCSASWEYSLKKAREEALLLITDLLCRQRNSNIGNRLDTIQRLNTLSGEIAAQQEEHLERKLLSNLDKQHFEDTSFEKIISKYFKNLSLLYVAELRQWGSYYLVKAFSEELLTKPLVRTMVQNNKISAVPPDPFC</sequence>
<evidence type="ECO:0000313" key="6">
    <source>
        <dbReference type="Proteomes" id="UP000287374"/>
    </source>
</evidence>
<proteinExistence type="predicted"/>
<dbReference type="EMBL" id="QHJG01000031">
    <property type="protein sequence ID" value="PWY54578.1"/>
    <property type="molecule type" value="Genomic_DNA"/>
</dbReference>
<keyword evidence="6" id="KW-1185">Reference proteome</keyword>
<dbReference type="RefSeq" id="WP_110142779.1">
    <property type="nucleotide sequence ID" value="NZ_QHJG01000017.1"/>
</dbReference>
<dbReference type="Proteomes" id="UP000247152">
    <property type="component" value="Unassembled WGS sequence"/>
</dbReference>